<evidence type="ECO:0000313" key="2">
    <source>
        <dbReference type="Proteomes" id="UP000001880"/>
    </source>
</evidence>
<dbReference type="KEGG" id="hoh:Hoch_5373"/>
<gene>
    <name evidence="1" type="ordered locus">Hoch_5373</name>
</gene>
<dbReference type="EMBL" id="CP001804">
    <property type="protein sequence ID" value="ACY17857.1"/>
    <property type="molecule type" value="Genomic_DNA"/>
</dbReference>
<dbReference type="AlphaFoldDB" id="D0LYJ1"/>
<sequence length="67" mass="7010">MNQQTISLGDLIAALYDAAAGESSEQSAATCLAALSTFDILLRNEAARELEGQNSGMSPLFMCLSTP</sequence>
<dbReference type="HOGENOM" id="CLU_2806509_0_0_7"/>
<reference evidence="1 2" key="1">
    <citation type="journal article" date="2010" name="Stand. Genomic Sci.">
        <title>Complete genome sequence of Haliangium ochraceum type strain (SMP-2).</title>
        <authorList>
            <consortium name="US DOE Joint Genome Institute (JGI-PGF)"/>
            <person name="Ivanova N."/>
            <person name="Daum C."/>
            <person name="Lang E."/>
            <person name="Abt B."/>
            <person name="Kopitz M."/>
            <person name="Saunders E."/>
            <person name="Lapidus A."/>
            <person name="Lucas S."/>
            <person name="Glavina Del Rio T."/>
            <person name="Nolan M."/>
            <person name="Tice H."/>
            <person name="Copeland A."/>
            <person name="Cheng J.F."/>
            <person name="Chen F."/>
            <person name="Bruce D."/>
            <person name="Goodwin L."/>
            <person name="Pitluck S."/>
            <person name="Mavromatis K."/>
            <person name="Pati A."/>
            <person name="Mikhailova N."/>
            <person name="Chen A."/>
            <person name="Palaniappan K."/>
            <person name="Land M."/>
            <person name="Hauser L."/>
            <person name="Chang Y.J."/>
            <person name="Jeffries C.D."/>
            <person name="Detter J.C."/>
            <person name="Brettin T."/>
            <person name="Rohde M."/>
            <person name="Goker M."/>
            <person name="Bristow J."/>
            <person name="Markowitz V."/>
            <person name="Eisen J.A."/>
            <person name="Hugenholtz P."/>
            <person name="Kyrpides N.C."/>
            <person name="Klenk H.P."/>
        </authorList>
    </citation>
    <scope>NUCLEOTIDE SEQUENCE [LARGE SCALE GENOMIC DNA]</scope>
    <source>
        <strain evidence="2">DSM 14365 / CIP 107738 / JCM 11303 / AJ 13395 / SMP-2</strain>
    </source>
</reference>
<name>D0LYJ1_HALO1</name>
<dbReference type="Proteomes" id="UP000001880">
    <property type="component" value="Chromosome"/>
</dbReference>
<protein>
    <submittedName>
        <fullName evidence="1">Uncharacterized protein</fullName>
    </submittedName>
</protein>
<keyword evidence="2" id="KW-1185">Reference proteome</keyword>
<proteinExistence type="predicted"/>
<accession>D0LYJ1</accession>
<evidence type="ECO:0000313" key="1">
    <source>
        <dbReference type="EMBL" id="ACY17857.1"/>
    </source>
</evidence>
<dbReference type="RefSeq" id="WP_012830449.1">
    <property type="nucleotide sequence ID" value="NC_013440.1"/>
</dbReference>
<organism evidence="1 2">
    <name type="scientific">Haliangium ochraceum (strain DSM 14365 / JCM 11303 / SMP-2)</name>
    <dbReference type="NCBI Taxonomy" id="502025"/>
    <lineage>
        <taxon>Bacteria</taxon>
        <taxon>Pseudomonadati</taxon>
        <taxon>Myxococcota</taxon>
        <taxon>Polyangia</taxon>
        <taxon>Haliangiales</taxon>
        <taxon>Kofleriaceae</taxon>
        <taxon>Haliangium</taxon>
    </lineage>
</organism>